<organism evidence="2 3">
    <name type="scientific">Dendrothele bispora (strain CBS 962.96)</name>
    <dbReference type="NCBI Taxonomy" id="1314807"/>
    <lineage>
        <taxon>Eukaryota</taxon>
        <taxon>Fungi</taxon>
        <taxon>Dikarya</taxon>
        <taxon>Basidiomycota</taxon>
        <taxon>Agaricomycotina</taxon>
        <taxon>Agaricomycetes</taxon>
        <taxon>Agaricomycetidae</taxon>
        <taxon>Agaricales</taxon>
        <taxon>Agaricales incertae sedis</taxon>
        <taxon>Dendrothele</taxon>
    </lineage>
</organism>
<gene>
    <name evidence="2" type="ORF">K435DRAFT_51856</name>
</gene>
<evidence type="ECO:0000256" key="1">
    <source>
        <dbReference type="SAM" id="Phobius"/>
    </source>
</evidence>
<dbReference type="AlphaFoldDB" id="A0A4S8KSE1"/>
<proteinExistence type="predicted"/>
<keyword evidence="1" id="KW-0472">Membrane</keyword>
<keyword evidence="1" id="KW-1133">Transmembrane helix</keyword>
<evidence type="ECO:0000313" key="3">
    <source>
        <dbReference type="Proteomes" id="UP000297245"/>
    </source>
</evidence>
<sequence>MIFVEKCSFVFYLDSFSFSASSRIWFTVFVHLAHYYIYVSSFDLASLLRIIRQRSLLRFVKYPCRLYPP</sequence>
<dbReference type="EMBL" id="ML180165">
    <property type="protein sequence ID" value="THU78603.1"/>
    <property type="molecule type" value="Genomic_DNA"/>
</dbReference>
<keyword evidence="3" id="KW-1185">Reference proteome</keyword>
<dbReference type="Proteomes" id="UP000297245">
    <property type="component" value="Unassembled WGS sequence"/>
</dbReference>
<accession>A0A4S8KSE1</accession>
<keyword evidence="1" id="KW-0812">Transmembrane</keyword>
<evidence type="ECO:0000313" key="2">
    <source>
        <dbReference type="EMBL" id="THU78603.1"/>
    </source>
</evidence>
<reference evidence="2 3" key="1">
    <citation type="journal article" date="2019" name="Nat. Ecol. Evol.">
        <title>Megaphylogeny resolves global patterns of mushroom evolution.</title>
        <authorList>
            <person name="Varga T."/>
            <person name="Krizsan K."/>
            <person name="Foldi C."/>
            <person name="Dima B."/>
            <person name="Sanchez-Garcia M."/>
            <person name="Sanchez-Ramirez S."/>
            <person name="Szollosi G.J."/>
            <person name="Szarkandi J.G."/>
            <person name="Papp V."/>
            <person name="Albert L."/>
            <person name="Andreopoulos W."/>
            <person name="Angelini C."/>
            <person name="Antonin V."/>
            <person name="Barry K.W."/>
            <person name="Bougher N.L."/>
            <person name="Buchanan P."/>
            <person name="Buyck B."/>
            <person name="Bense V."/>
            <person name="Catcheside P."/>
            <person name="Chovatia M."/>
            <person name="Cooper J."/>
            <person name="Damon W."/>
            <person name="Desjardin D."/>
            <person name="Finy P."/>
            <person name="Geml J."/>
            <person name="Haridas S."/>
            <person name="Hughes K."/>
            <person name="Justo A."/>
            <person name="Karasinski D."/>
            <person name="Kautmanova I."/>
            <person name="Kiss B."/>
            <person name="Kocsube S."/>
            <person name="Kotiranta H."/>
            <person name="LaButti K.M."/>
            <person name="Lechner B.E."/>
            <person name="Liimatainen K."/>
            <person name="Lipzen A."/>
            <person name="Lukacs Z."/>
            <person name="Mihaltcheva S."/>
            <person name="Morgado L.N."/>
            <person name="Niskanen T."/>
            <person name="Noordeloos M.E."/>
            <person name="Ohm R.A."/>
            <person name="Ortiz-Santana B."/>
            <person name="Ovrebo C."/>
            <person name="Racz N."/>
            <person name="Riley R."/>
            <person name="Savchenko A."/>
            <person name="Shiryaev A."/>
            <person name="Soop K."/>
            <person name="Spirin V."/>
            <person name="Szebenyi C."/>
            <person name="Tomsovsky M."/>
            <person name="Tulloss R.E."/>
            <person name="Uehling J."/>
            <person name="Grigoriev I.V."/>
            <person name="Vagvolgyi C."/>
            <person name="Papp T."/>
            <person name="Martin F.M."/>
            <person name="Miettinen O."/>
            <person name="Hibbett D.S."/>
            <person name="Nagy L.G."/>
        </authorList>
    </citation>
    <scope>NUCLEOTIDE SEQUENCE [LARGE SCALE GENOMIC DNA]</scope>
    <source>
        <strain evidence="2 3">CBS 962.96</strain>
    </source>
</reference>
<protein>
    <submittedName>
        <fullName evidence="2">Uncharacterized protein</fullName>
    </submittedName>
</protein>
<feature type="transmembrane region" description="Helical" evidence="1">
    <location>
        <begin position="24"/>
        <end position="48"/>
    </location>
</feature>
<name>A0A4S8KSE1_DENBC</name>